<protein>
    <submittedName>
        <fullName evidence="3">Glycosyltransferase family 4 protein</fullName>
    </submittedName>
</protein>
<reference evidence="3" key="2">
    <citation type="journal article" date="2024" name="Antonie Van Leeuwenhoek">
        <title>Roseihalotalea indica gen. nov., sp. nov., a halophilic Bacteroidetes from mesopelagic Southwest Indian Ocean with higher carbohydrate metabolic potential.</title>
        <authorList>
            <person name="Chen B."/>
            <person name="Zhang M."/>
            <person name="Lin D."/>
            <person name="Ye J."/>
            <person name="Tang K."/>
        </authorList>
    </citation>
    <scope>NUCLEOTIDE SEQUENCE</scope>
    <source>
        <strain evidence="3">TK19036</strain>
    </source>
</reference>
<dbReference type="PANTHER" id="PTHR45947:SF3">
    <property type="entry name" value="SULFOQUINOVOSYL TRANSFERASE SQD2"/>
    <property type="match status" value="1"/>
</dbReference>
<evidence type="ECO:0000259" key="1">
    <source>
        <dbReference type="Pfam" id="PF00534"/>
    </source>
</evidence>
<organism evidence="3">
    <name type="scientific">Roseihalotalea indica</name>
    <dbReference type="NCBI Taxonomy" id="2867963"/>
    <lineage>
        <taxon>Bacteria</taxon>
        <taxon>Pseudomonadati</taxon>
        <taxon>Bacteroidota</taxon>
        <taxon>Cytophagia</taxon>
        <taxon>Cytophagales</taxon>
        <taxon>Catalimonadaceae</taxon>
        <taxon>Roseihalotalea</taxon>
    </lineage>
</organism>
<name>A0AA49GI71_9BACT</name>
<gene>
    <name evidence="2" type="ORF">K4G66_19095</name>
    <name evidence="3" type="ORF">K4G66_19885</name>
</gene>
<dbReference type="SUPFAM" id="SSF53756">
    <property type="entry name" value="UDP-Glycosyltransferase/glycogen phosphorylase"/>
    <property type="match status" value="1"/>
</dbReference>
<evidence type="ECO:0000313" key="3">
    <source>
        <dbReference type="EMBL" id="WKN34637.1"/>
    </source>
</evidence>
<dbReference type="InterPro" id="IPR050194">
    <property type="entry name" value="Glycosyltransferase_grp1"/>
</dbReference>
<evidence type="ECO:0000313" key="2">
    <source>
        <dbReference type="EMBL" id="WKN34486.1"/>
    </source>
</evidence>
<dbReference type="GO" id="GO:0016757">
    <property type="term" value="F:glycosyltransferase activity"/>
    <property type="evidence" value="ECO:0007669"/>
    <property type="project" value="InterPro"/>
</dbReference>
<dbReference type="CDD" id="cd03801">
    <property type="entry name" value="GT4_PimA-like"/>
    <property type="match status" value="1"/>
</dbReference>
<dbReference type="AlphaFoldDB" id="A0AA49GI71"/>
<dbReference type="EMBL" id="CP120682">
    <property type="protein sequence ID" value="WKN34486.1"/>
    <property type="molecule type" value="Genomic_DNA"/>
</dbReference>
<sequence>MHNSKFIVSHIAARRDYDVATILYQNNQLDKLFIDAYYNEEHLKVFRFLDVILPKKIVNTYKRYQPSLPHEFIEYDWLLGLKYKLRLKLTNSQTNYKPVLEAYKHLAKNTLAYAKMKAQPHSYYGFDTSSKEFFEWAAPKGWFLILEQCIAPRASQINMLKQFQENYGIDQKINIEQCKMLQAREEKEWQLASIIIAPSEYVKVELLKAGAPEAKIRIVPFGYDLNKHSNFHTGILEKRFSEKSKKIRVLFAGNVVYRKGINEIISIAKDLHNENIEFILAGNIHEAIRKDIKLFNLKNVRILGKLSISALHQEYLKSDIFLFPSYLEGSAMVIFEAMSWGLPVVTTYQSGSVIESGKEGYLCHAGDTEKLKANLLSLVYNNKKRLLMSENARITVEKYSLKYYQDNLLEAINFKDKLATVVH</sequence>
<reference evidence="3" key="1">
    <citation type="journal article" date="2023" name="Comput. Struct. Biotechnol. J.">
        <title>Discovery of a novel marine Bacteroidetes with a rich repertoire of carbohydrate-active enzymes.</title>
        <authorList>
            <person name="Chen B."/>
            <person name="Liu G."/>
            <person name="Chen Q."/>
            <person name="Wang H."/>
            <person name="Liu L."/>
            <person name="Tang K."/>
        </authorList>
    </citation>
    <scope>NUCLEOTIDE SEQUENCE</scope>
    <source>
        <strain evidence="3">TK19036</strain>
    </source>
</reference>
<dbReference type="InterPro" id="IPR001296">
    <property type="entry name" value="Glyco_trans_1"/>
</dbReference>
<dbReference type="Pfam" id="PF00534">
    <property type="entry name" value="Glycos_transf_1"/>
    <property type="match status" value="1"/>
</dbReference>
<proteinExistence type="predicted"/>
<dbReference type="Gene3D" id="3.40.50.2000">
    <property type="entry name" value="Glycogen Phosphorylase B"/>
    <property type="match status" value="2"/>
</dbReference>
<accession>A0AA49GI71</accession>
<dbReference type="EMBL" id="CP120682">
    <property type="protein sequence ID" value="WKN34637.1"/>
    <property type="molecule type" value="Genomic_DNA"/>
</dbReference>
<feature type="domain" description="Glycosyl transferase family 1" evidence="1">
    <location>
        <begin position="240"/>
        <end position="393"/>
    </location>
</feature>
<dbReference type="PANTHER" id="PTHR45947">
    <property type="entry name" value="SULFOQUINOVOSYL TRANSFERASE SQD2"/>
    <property type="match status" value="1"/>
</dbReference>